<keyword evidence="2" id="KW-1133">Transmembrane helix</keyword>
<evidence type="ECO:0000256" key="2">
    <source>
        <dbReference type="SAM" id="Phobius"/>
    </source>
</evidence>
<dbReference type="AlphaFoldDB" id="A0A543NMU6"/>
<name>A0A543NMU6_9ACTN</name>
<feature type="region of interest" description="Disordered" evidence="1">
    <location>
        <begin position="66"/>
        <end position="114"/>
    </location>
</feature>
<dbReference type="OrthoDB" id="3298527at2"/>
<evidence type="ECO:0000256" key="1">
    <source>
        <dbReference type="SAM" id="MobiDB-lite"/>
    </source>
</evidence>
<keyword evidence="4" id="KW-1185">Reference proteome</keyword>
<reference evidence="3 4" key="1">
    <citation type="submission" date="2019-06" db="EMBL/GenBank/DDBJ databases">
        <title>Sequencing the genomes of 1000 actinobacteria strains.</title>
        <authorList>
            <person name="Klenk H.-P."/>
        </authorList>
    </citation>
    <scope>NUCLEOTIDE SEQUENCE [LARGE SCALE GENOMIC DNA]</scope>
    <source>
        <strain evidence="3 4">DSM 45015</strain>
    </source>
</reference>
<protein>
    <recommendedName>
        <fullName evidence="5">Phospholipase D-like protein</fullName>
    </recommendedName>
</protein>
<keyword evidence="2" id="KW-0472">Membrane</keyword>
<evidence type="ECO:0000313" key="3">
    <source>
        <dbReference type="EMBL" id="TQN33117.1"/>
    </source>
</evidence>
<feature type="compositionally biased region" description="Polar residues" evidence="1">
    <location>
        <begin position="66"/>
        <end position="76"/>
    </location>
</feature>
<sequence length="114" mass="12938">MVWLASLITLLSIVVWVYAFFDAATTPGDEVRNVPKILWLVLIVLFMPVAVLWLFLGRPRRTETAASEQLSQNTSVEHLDPSDAHKTSGRQQPLGPDDDPEFLRKLNRRINPDD</sequence>
<dbReference type="EMBL" id="VFQC01000001">
    <property type="protein sequence ID" value="TQN33117.1"/>
    <property type="molecule type" value="Genomic_DNA"/>
</dbReference>
<gene>
    <name evidence="3" type="ORF">FHX37_3116</name>
</gene>
<proteinExistence type="predicted"/>
<keyword evidence="2" id="KW-0812">Transmembrane</keyword>
<accession>A0A543NMU6</accession>
<feature type="compositionally biased region" description="Basic and acidic residues" evidence="1">
    <location>
        <begin position="77"/>
        <end position="86"/>
    </location>
</feature>
<feature type="transmembrane region" description="Helical" evidence="2">
    <location>
        <begin position="37"/>
        <end position="56"/>
    </location>
</feature>
<comment type="caution">
    <text evidence="3">The sequence shown here is derived from an EMBL/GenBank/DDBJ whole genome shotgun (WGS) entry which is preliminary data.</text>
</comment>
<organism evidence="3 4">
    <name type="scientific">Haloactinospora alba</name>
    <dbReference type="NCBI Taxonomy" id="405555"/>
    <lineage>
        <taxon>Bacteria</taxon>
        <taxon>Bacillati</taxon>
        <taxon>Actinomycetota</taxon>
        <taxon>Actinomycetes</taxon>
        <taxon>Streptosporangiales</taxon>
        <taxon>Nocardiopsidaceae</taxon>
        <taxon>Haloactinospora</taxon>
    </lineage>
</organism>
<evidence type="ECO:0008006" key="5">
    <source>
        <dbReference type="Google" id="ProtNLM"/>
    </source>
</evidence>
<dbReference type="RefSeq" id="WP_141924529.1">
    <property type="nucleotide sequence ID" value="NZ_VFQC01000001.1"/>
</dbReference>
<dbReference type="Proteomes" id="UP000317422">
    <property type="component" value="Unassembled WGS sequence"/>
</dbReference>
<evidence type="ECO:0000313" key="4">
    <source>
        <dbReference type="Proteomes" id="UP000317422"/>
    </source>
</evidence>